<feature type="region of interest" description="Disordered" evidence="7">
    <location>
        <begin position="1"/>
        <end position="22"/>
    </location>
</feature>
<comment type="catalytic activity">
    <reaction evidence="6">
        <text>(6S)-NADPHX + ADP = AMP + phosphate + NADPH + H(+)</text>
        <dbReference type="Rhea" id="RHEA:32235"/>
        <dbReference type="ChEBI" id="CHEBI:15378"/>
        <dbReference type="ChEBI" id="CHEBI:43474"/>
        <dbReference type="ChEBI" id="CHEBI:57783"/>
        <dbReference type="ChEBI" id="CHEBI:64076"/>
        <dbReference type="ChEBI" id="CHEBI:456215"/>
        <dbReference type="ChEBI" id="CHEBI:456216"/>
        <dbReference type="EC" id="4.2.1.136"/>
    </reaction>
</comment>
<evidence type="ECO:0000256" key="2">
    <source>
        <dbReference type="ARBA" id="ARBA00022840"/>
    </source>
</evidence>
<evidence type="ECO:0000256" key="3">
    <source>
        <dbReference type="ARBA" id="ARBA00022857"/>
    </source>
</evidence>
<accession>A0ABM8GFE1</accession>
<dbReference type="Pfam" id="PF01256">
    <property type="entry name" value="Carb_kinase"/>
    <property type="match status" value="1"/>
</dbReference>
<evidence type="ECO:0000256" key="5">
    <source>
        <dbReference type="ARBA" id="ARBA00023239"/>
    </source>
</evidence>
<comment type="similarity">
    <text evidence="6">Belongs to the NnrD/CARKD family.</text>
</comment>
<dbReference type="NCBIfam" id="TIGR00196">
    <property type="entry name" value="yjeF_cterm"/>
    <property type="match status" value="1"/>
</dbReference>
<comment type="cofactor">
    <cofactor evidence="6">
        <name>Mg(2+)</name>
        <dbReference type="ChEBI" id="CHEBI:18420"/>
    </cofactor>
</comment>
<proteinExistence type="inferred from homology"/>
<dbReference type="EC" id="4.2.1.136" evidence="6"/>
<dbReference type="SUPFAM" id="SSF53613">
    <property type="entry name" value="Ribokinase-like"/>
    <property type="match status" value="1"/>
</dbReference>
<gene>
    <name evidence="6 9" type="primary">nnrD</name>
    <name evidence="9" type="ORF">GCM10025866_29840</name>
</gene>
<dbReference type="HAMAP" id="MF_01965">
    <property type="entry name" value="NADHX_dehydratase"/>
    <property type="match status" value="1"/>
</dbReference>
<evidence type="ECO:0000256" key="1">
    <source>
        <dbReference type="ARBA" id="ARBA00022741"/>
    </source>
</evidence>
<name>A0ABM8GFE1_9MICO</name>
<evidence type="ECO:0000256" key="6">
    <source>
        <dbReference type="HAMAP-Rule" id="MF_01965"/>
    </source>
</evidence>
<keyword evidence="2 6" id="KW-0067">ATP-binding</keyword>
<sequence length="285" mass="29040">MAAEFVTPTSLRDWPLPEAGSSKQERGDVLVIGGARKTPGAAMLTGLAALRAGAGRLTLAVADSVAPAVAVSLLEAGVVGLEETESRAIRGEGVRALADDIESAGCIVAGPGLDDPEEAAALLRTLAELVPDETPVLLDAYALGTLKDEKKARETLAGRLLLTPNATEAGFLLGRDVDDLEKDTAELAATYGAVVSCMSVVADPDGGLWTITTGHSGLATSGSGDVLAGVMAGLRARGAEPAQAACWAAYLHAAAGDRLSARVGPLGFLARELLEELPVLLRELG</sequence>
<dbReference type="EMBL" id="AP027731">
    <property type="protein sequence ID" value="BDZ47075.1"/>
    <property type="molecule type" value="Genomic_DNA"/>
</dbReference>
<keyword evidence="4 6" id="KW-0520">NAD</keyword>
<dbReference type="RefSeq" id="WP_286277026.1">
    <property type="nucleotide sequence ID" value="NZ_AP027731.1"/>
</dbReference>
<feature type="binding site" evidence="6">
    <location>
        <position position="225"/>
    </location>
    <ligand>
        <name>(6S)-NADPHX</name>
        <dbReference type="ChEBI" id="CHEBI:64076"/>
    </ligand>
</feature>
<feature type="binding site" evidence="6">
    <location>
        <position position="224"/>
    </location>
    <ligand>
        <name>AMP</name>
        <dbReference type="ChEBI" id="CHEBI:456215"/>
    </ligand>
</feature>
<comment type="catalytic activity">
    <reaction evidence="6">
        <text>(6S)-NADHX + ADP = AMP + phosphate + NADH + H(+)</text>
        <dbReference type="Rhea" id="RHEA:32223"/>
        <dbReference type="ChEBI" id="CHEBI:15378"/>
        <dbReference type="ChEBI" id="CHEBI:43474"/>
        <dbReference type="ChEBI" id="CHEBI:57945"/>
        <dbReference type="ChEBI" id="CHEBI:64074"/>
        <dbReference type="ChEBI" id="CHEBI:456215"/>
        <dbReference type="ChEBI" id="CHEBI:456216"/>
        <dbReference type="EC" id="4.2.1.136"/>
    </reaction>
</comment>
<feature type="binding site" evidence="6">
    <location>
        <position position="112"/>
    </location>
    <ligand>
        <name>(6S)-NADPHX</name>
        <dbReference type="ChEBI" id="CHEBI:64076"/>
    </ligand>
</feature>
<comment type="function">
    <text evidence="6">Catalyzes the dehydration of the S-form of NAD(P)HX at the expense of ADP, which is converted to AMP. Together with NAD(P)HX epimerase, which catalyzes the epimerization of the S- and R-forms, the enzyme allows the repair of both epimers of NAD(P)HX, a damaged form of NAD(P)H that is a result of enzymatic or heat-dependent hydration.</text>
</comment>
<dbReference type="PROSITE" id="PS51383">
    <property type="entry name" value="YJEF_C_3"/>
    <property type="match status" value="1"/>
</dbReference>
<evidence type="ECO:0000256" key="7">
    <source>
        <dbReference type="SAM" id="MobiDB-lite"/>
    </source>
</evidence>
<keyword evidence="3 6" id="KW-0521">NADP</keyword>
<comment type="caution">
    <text evidence="6">Lacks conserved residue(s) required for the propagation of feature annotation.</text>
</comment>
<protein>
    <recommendedName>
        <fullName evidence="6">ADP-dependent (S)-NAD(P)H-hydrate dehydratase</fullName>
        <ecNumber evidence="6">4.2.1.136</ecNumber>
    </recommendedName>
    <alternativeName>
        <fullName evidence="6">ADP-dependent NAD(P)HX dehydratase</fullName>
    </alternativeName>
</protein>
<feature type="binding site" evidence="6">
    <location>
        <position position="41"/>
    </location>
    <ligand>
        <name>(6S)-NADPHX</name>
        <dbReference type="ChEBI" id="CHEBI:64076"/>
    </ligand>
</feature>
<dbReference type="InterPro" id="IPR029056">
    <property type="entry name" value="Ribokinase-like"/>
</dbReference>
<evidence type="ECO:0000256" key="4">
    <source>
        <dbReference type="ARBA" id="ARBA00023027"/>
    </source>
</evidence>
<keyword evidence="1 6" id="KW-0547">Nucleotide-binding</keyword>
<keyword evidence="5 6" id="KW-0456">Lyase</keyword>
<dbReference type="PANTHER" id="PTHR12592">
    <property type="entry name" value="ATP-DEPENDENT (S)-NAD(P)H-HYDRATE DEHYDRATASE FAMILY MEMBER"/>
    <property type="match status" value="1"/>
</dbReference>
<keyword evidence="10" id="KW-1185">Reference proteome</keyword>
<dbReference type="PANTHER" id="PTHR12592:SF0">
    <property type="entry name" value="ATP-DEPENDENT (S)-NAD(P)H-HYDRATE DEHYDRATASE"/>
    <property type="match status" value="1"/>
</dbReference>
<evidence type="ECO:0000259" key="8">
    <source>
        <dbReference type="PROSITE" id="PS51383"/>
    </source>
</evidence>
<evidence type="ECO:0000313" key="10">
    <source>
        <dbReference type="Proteomes" id="UP001321498"/>
    </source>
</evidence>
<evidence type="ECO:0000313" key="9">
    <source>
        <dbReference type="EMBL" id="BDZ47075.1"/>
    </source>
</evidence>
<comment type="subunit">
    <text evidence="6">Homotetramer.</text>
</comment>
<dbReference type="Proteomes" id="UP001321498">
    <property type="component" value="Chromosome"/>
</dbReference>
<feature type="domain" description="YjeF C-terminal" evidence="8">
    <location>
        <begin position="6"/>
        <end position="284"/>
    </location>
</feature>
<dbReference type="InterPro" id="IPR000631">
    <property type="entry name" value="CARKD"/>
</dbReference>
<dbReference type="CDD" id="cd01171">
    <property type="entry name" value="YXKO-related"/>
    <property type="match status" value="1"/>
</dbReference>
<organism evidence="9 10">
    <name type="scientific">Naasia aerilata</name>
    <dbReference type="NCBI Taxonomy" id="1162966"/>
    <lineage>
        <taxon>Bacteria</taxon>
        <taxon>Bacillati</taxon>
        <taxon>Actinomycetota</taxon>
        <taxon>Actinomycetes</taxon>
        <taxon>Micrococcales</taxon>
        <taxon>Microbacteriaceae</taxon>
        <taxon>Naasia</taxon>
    </lineage>
</organism>
<reference evidence="10" key="1">
    <citation type="journal article" date="2019" name="Int. J. Syst. Evol. Microbiol.">
        <title>The Global Catalogue of Microorganisms (GCM) 10K type strain sequencing project: providing services to taxonomists for standard genome sequencing and annotation.</title>
        <authorList>
            <consortium name="The Broad Institute Genomics Platform"/>
            <consortium name="The Broad Institute Genome Sequencing Center for Infectious Disease"/>
            <person name="Wu L."/>
            <person name="Ma J."/>
        </authorList>
    </citation>
    <scope>NUCLEOTIDE SEQUENCE [LARGE SCALE GENOMIC DNA]</scope>
    <source>
        <strain evidence="10">NBRC 108725</strain>
    </source>
</reference>
<dbReference type="Gene3D" id="3.40.1190.20">
    <property type="match status" value="1"/>
</dbReference>